<keyword evidence="5 6" id="KW-0472">Membrane</keyword>
<evidence type="ECO:0000256" key="6">
    <source>
        <dbReference type="SAM" id="Phobius"/>
    </source>
</evidence>
<dbReference type="EMBL" id="WHOC01000110">
    <property type="protein sequence ID" value="NOU88340.1"/>
    <property type="molecule type" value="Genomic_DNA"/>
</dbReference>
<keyword evidence="4" id="KW-0808">Transferase</keyword>
<reference evidence="8 9" key="1">
    <citation type="submission" date="2019-10" db="EMBL/GenBank/DDBJ databases">
        <title>Description of Paenibacillus choica sp. nov.</title>
        <authorList>
            <person name="Carlier A."/>
            <person name="Qi S."/>
        </authorList>
    </citation>
    <scope>NUCLEOTIDE SEQUENCE [LARGE SCALE GENOMIC DNA]</scope>
    <source>
        <strain evidence="8 9">LMG 31460</strain>
    </source>
</reference>
<evidence type="ECO:0000313" key="8">
    <source>
        <dbReference type="EMBL" id="NOU88340.1"/>
    </source>
</evidence>
<feature type="domain" description="HAMP" evidence="7">
    <location>
        <begin position="342"/>
        <end position="397"/>
    </location>
</feature>
<feature type="transmembrane region" description="Helical" evidence="6">
    <location>
        <begin position="322"/>
        <end position="341"/>
    </location>
</feature>
<keyword evidence="2" id="KW-1003">Cell membrane</keyword>
<dbReference type="InterPro" id="IPR050640">
    <property type="entry name" value="Bact_2-comp_sensor_kinase"/>
</dbReference>
<gene>
    <name evidence="8" type="ORF">GC102_21630</name>
</gene>
<keyword evidence="6" id="KW-0812">Transmembrane</keyword>
<organism evidence="8 9">
    <name type="scientific">Paenibacillus germinis</name>
    <dbReference type="NCBI Taxonomy" id="2654979"/>
    <lineage>
        <taxon>Bacteria</taxon>
        <taxon>Bacillati</taxon>
        <taxon>Bacillota</taxon>
        <taxon>Bacilli</taxon>
        <taxon>Bacillales</taxon>
        <taxon>Paenibacillaceae</taxon>
        <taxon>Paenibacillus</taxon>
    </lineage>
</organism>
<dbReference type="InterPro" id="IPR003660">
    <property type="entry name" value="HAMP_dom"/>
</dbReference>
<dbReference type="Pfam" id="PF06580">
    <property type="entry name" value="His_kinase"/>
    <property type="match status" value="1"/>
</dbReference>
<evidence type="ECO:0000256" key="4">
    <source>
        <dbReference type="ARBA" id="ARBA00022679"/>
    </source>
</evidence>
<evidence type="ECO:0000256" key="3">
    <source>
        <dbReference type="ARBA" id="ARBA00022553"/>
    </source>
</evidence>
<dbReference type="InterPro" id="IPR036890">
    <property type="entry name" value="HATPase_C_sf"/>
</dbReference>
<dbReference type="InterPro" id="IPR010559">
    <property type="entry name" value="Sig_transdc_His_kin_internal"/>
</dbReference>
<sequence length="622" mass="70576">MRTKIEPQELGRGMPKFAIKTIQSKLFVTFSILIVSIVMLLATPFYYYIAHILKERASESAYQSASYISTQLDSQIENMDNTAVKVISSSKVRDLFFQNVDFVDTTISLGIQRQINEIIYSIMGPLQLDWQINLFDTNGRFVGIGNNSFITSFGSKPEMLDWVYESLERDGRKFVTAPHPDDWSTNGREVVSLARMFPWEIGSKQRGIVEVQLNYETVERLIAKLMAGPSDSTLSKKSVYIYNEQGSVIYPIDSVSEDNTKLYWDTLQSQANQSDVHTFKNSVTNESEILAYFRSGYSKWTVVTVQSETLLLQPVKVFRNTIFAAVVGLLLITLIVSYFAARQLTSPIKQMHKSIRALSIETLEPASQIESNVGVNELESLNNAFKKMCARLQSSIEETFISRSQEMQARMQALQSQMNPHFLYNTITIISIMAEEKNHQDIVQMCRHLSRMLRYILSDKDMHVSLVDEVDYAKSYMTLMQNRYEDMIQFEVQIDPALMNESVPKLVVQPIVENCIKYAIHVDPPWKIQLIGESDGDRWRIRIVDNGSGFTSEALEALQAPKDPARTDRMGLKNIAERLRLLFGSQAEFTAFNLAEGGACVTIGGPMNSMSMKQVQKDGVPI</sequence>
<dbReference type="Proteomes" id="UP000658690">
    <property type="component" value="Unassembled WGS sequence"/>
</dbReference>
<dbReference type="PROSITE" id="PS50885">
    <property type="entry name" value="HAMP"/>
    <property type="match status" value="1"/>
</dbReference>
<keyword evidence="9" id="KW-1185">Reference proteome</keyword>
<evidence type="ECO:0000256" key="5">
    <source>
        <dbReference type="ARBA" id="ARBA00023136"/>
    </source>
</evidence>
<dbReference type="Gene3D" id="3.30.565.10">
    <property type="entry name" value="Histidine kinase-like ATPase, C-terminal domain"/>
    <property type="match status" value="1"/>
</dbReference>
<evidence type="ECO:0000256" key="1">
    <source>
        <dbReference type="ARBA" id="ARBA00004651"/>
    </source>
</evidence>
<dbReference type="PANTHER" id="PTHR34220">
    <property type="entry name" value="SENSOR HISTIDINE KINASE YPDA"/>
    <property type="match status" value="1"/>
</dbReference>
<comment type="subcellular location">
    <subcellularLocation>
        <location evidence="1">Cell membrane</location>
        <topology evidence="1">Multi-pass membrane protein</topology>
    </subcellularLocation>
</comment>
<keyword evidence="3" id="KW-0597">Phosphoprotein</keyword>
<feature type="transmembrane region" description="Helical" evidence="6">
    <location>
        <begin position="26"/>
        <end position="49"/>
    </location>
</feature>
<evidence type="ECO:0000313" key="9">
    <source>
        <dbReference type="Proteomes" id="UP000658690"/>
    </source>
</evidence>
<evidence type="ECO:0000259" key="7">
    <source>
        <dbReference type="PROSITE" id="PS50885"/>
    </source>
</evidence>
<protein>
    <submittedName>
        <fullName evidence="8">HAMP domain-containing protein</fullName>
    </submittedName>
</protein>
<dbReference type="Gene3D" id="6.10.340.10">
    <property type="match status" value="1"/>
</dbReference>
<name>A0ABX1Z930_9BACL</name>
<keyword evidence="6" id="KW-1133">Transmembrane helix</keyword>
<proteinExistence type="predicted"/>
<dbReference type="SUPFAM" id="SSF55874">
    <property type="entry name" value="ATPase domain of HSP90 chaperone/DNA topoisomerase II/histidine kinase"/>
    <property type="match status" value="1"/>
</dbReference>
<comment type="caution">
    <text evidence="8">The sequence shown here is derived from an EMBL/GenBank/DDBJ whole genome shotgun (WGS) entry which is preliminary data.</text>
</comment>
<accession>A0ABX1Z930</accession>
<dbReference type="PANTHER" id="PTHR34220:SF7">
    <property type="entry name" value="SENSOR HISTIDINE KINASE YPDA"/>
    <property type="match status" value="1"/>
</dbReference>
<evidence type="ECO:0000256" key="2">
    <source>
        <dbReference type="ARBA" id="ARBA00022475"/>
    </source>
</evidence>